<gene>
    <name evidence="2" type="ORF">CBE74_01050</name>
    <name evidence="3" type="ORF">CBE74_09940</name>
</gene>
<sequence>MNTLNPAGWVRLVMYVLSALVGVAAVVATTLGYEQIASLLGVVAGAGAAVTGGTAVVNLPKAPDQQTAGLDLAALLPAVLSIADAAKVYSKAVSYEPRHSSGEPAGLPIYSGQSTAEVGVAHAD</sequence>
<reference evidence="2" key="2">
    <citation type="submission" date="2017-05" db="EMBL/GenBank/DDBJ databases">
        <authorList>
            <person name="Oliveira G."/>
            <person name="Souza T."/>
            <person name="Jamal S."/>
            <person name="Jaiswal A."/>
            <person name="Lima A."/>
            <person name="Gomide A."/>
            <person name="FIgueiredo H."/>
            <person name="Vasco V."/>
        </authorList>
    </citation>
    <scope>NUCLEOTIDE SEQUENCE</scope>
    <source>
        <strain evidence="2">PO100/5</strain>
    </source>
</reference>
<reference evidence="3" key="6">
    <citation type="submission" date="2021-07" db="EMBL/GenBank/DDBJ databases">
        <authorList>
            <person name="Viana M.V.C."/>
            <person name="Oliveira M."/>
            <person name="Tavares T."/>
            <person name="Neto A.G."/>
            <person name="Ramos R.T.J."/>
            <person name="Soares S.C."/>
            <person name="Costa M."/>
            <person name="Silva A.L.C."/>
            <person name="Azevedo V.A.C."/>
        </authorList>
    </citation>
    <scope>NUCLEOTIDE SEQUENCE</scope>
    <source>
        <strain evidence="3">PO100/5</strain>
    </source>
</reference>
<feature type="transmembrane region" description="Helical" evidence="1">
    <location>
        <begin position="39"/>
        <end position="59"/>
    </location>
</feature>
<dbReference type="RefSeq" id="WP_087453216.1">
    <property type="nucleotide sequence ID" value="NZ_CP021417.2"/>
</dbReference>
<evidence type="ECO:0000313" key="2">
    <source>
        <dbReference type="EMBL" id="ARU45329.1"/>
    </source>
</evidence>
<reference evidence="2" key="5">
    <citation type="journal article" date="2020" name="PLoS ONE">
        <title>Taxonomic classification of strain PO100/5 shows a broader geographic distribution and genetic markers of the recently described Corynebacterium silvaticum.</title>
        <authorList>
            <person name="Viana M.V.C."/>
            <person name="Profeta R."/>
            <person name="da Silva A.L."/>
            <person name="Hurtado R."/>
            <person name="Cerqueira J.C."/>
            <person name="Ribeiro B.F.S."/>
            <person name="Almeida M.O."/>
            <person name="Morais-Rodrigues F."/>
            <person name="Soares S.C."/>
            <person name="Oliveira M."/>
            <person name="Tavares L."/>
            <person name="Figueiredo H."/>
            <person name="Wattam A.R."/>
            <person name="Barh D."/>
            <person name="Ghosh P."/>
            <person name="Silva A."/>
            <person name="Azevedo V."/>
        </authorList>
    </citation>
    <scope>NUCLEOTIDE SEQUENCE</scope>
    <source>
        <strain evidence="2">PO100/5</strain>
    </source>
</reference>
<evidence type="ECO:0000313" key="3">
    <source>
        <dbReference type="EMBL" id="ARU46716.1"/>
    </source>
</evidence>
<keyword evidence="1" id="KW-0472">Membrane</keyword>
<feature type="transmembrane region" description="Helical" evidence="1">
    <location>
        <begin position="12"/>
        <end position="33"/>
    </location>
</feature>
<dbReference type="Proteomes" id="UP000195652">
    <property type="component" value="Chromosome"/>
</dbReference>
<evidence type="ECO:0000313" key="4">
    <source>
        <dbReference type="Proteomes" id="UP000195652"/>
    </source>
</evidence>
<proteinExistence type="predicted"/>
<dbReference type="AlphaFoldDB" id="A0A7Y4PAG4"/>
<accession>A0A7Y4PAG4</accession>
<reference evidence="2 4" key="1">
    <citation type="journal article" date="2014" name="BMC Vet. Res.">
        <title>First report of Corynebacterium pseudotuberculosis from caseous lymphadenitis lesions in Black Alentejano pig (Sus scrofa domesticus).</title>
        <authorList>
            <person name="Oliveira M."/>
            <person name="Barroco C."/>
            <person name="Mottola C."/>
            <person name="Santos R."/>
            <person name="Lemsaddek A."/>
            <person name="Tavares L."/>
            <person name="Semedo-Lemsaddek T."/>
        </authorList>
    </citation>
    <scope>NUCLEOTIDE SEQUENCE [LARGE SCALE GENOMIC DNA]</scope>
    <source>
        <strain evidence="2 4">PO100/5</strain>
    </source>
</reference>
<reference evidence="2" key="3">
    <citation type="journal article" date="2020" name="Antonie Van Leeuwenhoek">
        <title>Phylogenomic characterisation of a novel corynebacterial species pathogenic to animals.</title>
        <authorList>
            <person name="Moller J."/>
            <person name="Musella L."/>
            <person name="Melnikov V."/>
            <person name="Geissdorfer W."/>
            <person name="Burkovski A."/>
            <person name="Sangal V."/>
        </authorList>
    </citation>
    <scope>NUCLEOTIDE SEQUENCE</scope>
    <source>
        <strain evidence="2">PO100/5</strain>
    </source>
</reference>
<reference evidence="2" key="4">
    <citation type="journal article" date="2020" name="Int. J. Syst. Evol. Microbiol.">
        <title>Corynebacterium silvaticum sp. nov., a unique group of NTTB corynebacteria in wild boar and roe deer.</title>
        <authorList>
            <person name="Dangel A."/>
            <person name="Berger A."/>
            <person name="Rau J."/>
            <person name="Eisenberg T."/>
            <person name="Kampfer P."/>
            <person name="Margos G."/>
            <person name="Contzen M."/>
            <person name="Busse H.J."/>
            <person name="Konrad R."/>
            <person name="Peters M."/>
            <person name="Sting R."/>
            <person name="Sing A."/>
        </authorList>
    </citation>
    <scope>NUCLEOTIDE SEQUENCE</scope>
    <source>
        <strain evidence="2">PO100/5</strain>
    </source>
</reference>
<dbReference type="KEGG" id="csil:CBE74_01050"/>
<dbReference type="GeneID" id="75008547"/>
<dbReference type="KEGG" id="csil:CBE74_09940"/>
<keyword evidence="1" id="KW-0812">Transmembrane</keyword>
<evidence type="ECO:0000256" key="1">
    <source>
        <dbReference type="SAM" id="Phobius"/>
    </source>
</evidence>
<keyword evidence="1" id="KW-1133">Transmembrane helix</keyword>
<keyword evidence="4" id="KW-1185">Reference proteome</keyword>
<name>A0A7Y4PAG4_9CORY</name>
<organism evidence="2 4">
    <name type="scientific">Corynebacterium silvaticum</name>
    <dbReference type="NCBI Taxonomy" id="2320431"/>
    <lineage>
        <taxon>Bacteria</taxon>
        <taxon>Bacillati</taxon>
        <taxon>Actinomycetota</taxon>
        <taxon>Actinomycetes</taxon>
        <taxon>Mycobacteriales</taxon>
        <taxon>Corynebacteriaceae</taxon>
        <taxon>Corynebacterium</taxon>
    </lineage>
</organism>
<dbReference type="EMBL" id="CP021417">
    <property type="protein sequence ID" value="ARU46716.1"/>
    <property type="molecule type" value="Genomic_DNA"/>
</dbReference>
<dbReference type="EMBL" id="CP021417">
    <property type="protein sequence ID" value="ARU45329.1"/>
    <property type="molecule type" value="Genomic_DNA"/>
</dbReference>
<protein>
    <submittedName>
        <fullName evidence="2">Uncharacterized protein</fullName>
    </submittedName>
</protein>